<dbReference type="InterPro" id="IPR056156">
    <property type="entry name" value="TPR_IF140_C"/>
</dbReference>
<dbReference type="GO" id="GO:0005930">
    <property type="term" value="C:axoneme"/>
    <property type="evidence" value="ECO:0007669"/>
    <property type="project" value="TreeGrafter"/>
</dbReference>
<dbReference type="SUPFAM" id="SSF50978">
    <property type="entry name" value="WD40 repeat-like"/>
    <property type="match status" value="1"/>
</dbReference>
<keyword evidence="2" id="KW-0853">WD repeat</keyword>
<evidence type="ECO:0000256" key="4">
    <source>
        <dbReference type="ARBA" id="ARBA00023069"/>
    </source>
</evidence>
<feature type="region of interest" description="Disordered" evidence="6">
    <location>
        <begin position="971"/>
        <end position="991"/>
    </location>
</feature>
<keyword evidence="5" id="KW-0966">Cell projection</keyword>
<evidence type="ECO:0000259" key="8">
    <source>
        <dbReference type="Pfam" id="PF24762"/>
    </source>
</evidence>
<evidence type="ECO:0000256" key="6">
    <source>
        <dbReference type="SAM" id="MobiDB-lite"/>
    </source>
</evidence>
<dbReference type="Pfam" id="PF24762">
    <property type="entry name" value="TPR_IF140-IFT172"/>
    <property type="match status" value="2"/>
</dbReference>
<evidence type="ECO:0000256" key="5">
    <source>
        <dbReference type="ARBA" id="ARBA00023273"/>
    </source>
</evidence>
<keyword evidence="10" id="KW-1185">Reference proteome</keyword>
<dbReference type="InterPro" id="IPR036322">
    <property type="entry name" value="WD40_repeat_dom_sf"/>
</dbReference>
<feature type="region of interest" description="Disordered" evidence="6">
    <location>
        <begin position="158"/>
        <end position="185"/>
    </location>
</feature>
<reference evidence="10" key="1">
    <citation type="journal article" date="2018" name="Nat. Microbiol.">
        <title>Leveraging single-cell genomics to expand the fungal tree of life.</title>
        <authorList>
            <person name="Ahrendt S.R."/>
            <person name="Quandt C.A."/>
            <person name="Ciobanu D."/>
            <person name="Clum A."/>
            <person name="Salamov A."/>
            <person name="Andreopoulos B."/>
            <person name="Cheng J.F."/>
            <person name="Woyke T."/>
            <person name="Pelin A."/>
            <person name="Henrissat B."/>
            <person name="Reynolds N.K."/>
            <person name="Benny G.L."/>
            <person name="Smith M.E."/>
            <person name="James T.Y."/>
            <person name="Grigoriev I.V."/>
        </authorList>
    </citation>
    <scope>NUCLEOTIDE SEQUENCE [LARGE SCALE GENOMIC DNA]</scope>
    <source>
        <strain evidence="10">ATCC 52028</strain>
    </source>
</reference>
<proteinExistence type="predicted"/>
<protein>
    <submittedName>
        <fullName evidence="9">Uncharacterized protein</fullName>
    </submittedName>
</protein>
<feature type="region of interest" description="Disordered" evidence="6">
    <location>
        <begin position="1424"/>
        <end position="1459"/>
    </location>
</feature>
<dbReference type="STRING" id="1555241.A0A4P9WY48"/>
<evidence type="ECO:0000313" key="10">
    <source>
        <dbReference type="Proteomes" id="UP000274922"/>
    </source>
</evidence>
<dbReference type="PANTHER" id="PTHR15722:SF7">
    <property type="entry name" value="INTRAFLAGELLAR TRANSPORT PROTEIN 140 HOMOLOG"/>
    <property type="match status" value="1"/>
</dbReference>
<comment type="subcellular location">
    <subcellularLocation>
        <location evidence="1">Cell projection</location>
        <location evidence="1">Cilium</location>
    </subcellularLocation>
</comment>
<accession>A0A4P9WY48</accession>
<dbReference type="OrthoDB" id="10258787at2759"/>
<dbReference type="Pfam" id="PF24760">
    <property type="entry name" value="TPR_IF140_C"/>
    <property type="match status" value="1"/>
</dbReference>
<dbReference type="Proteomes" id="UP000274922">
    <property type="component" value="Unassembled WGS sequence"/>
</dbReference>
<dbReference type="GO" id="GO:0035721">
    <property type="term" value="P:intraciliary retrograde transport"/>
    <property type="evidence" value="ECO:0007669"/>
    <property type="project" value="TreeGrafter"/>
</dbReference>
<keyword evidence="3" id="KW-0677">Repeat</keyword>
<evidence type="ECO:0000256" key="2">
    <source>
        <dbReference type="ARBA" id="ARBA00022574"/>
    </source>
</evidence>
<feature type="compositionally biased region" description="Low complexity" evidence="6">
    <location>
        <begin position="824"/>
        <end position="850"/>
    </location>
</feature>
<dbReference type="GO" id="GO:0030991">
    <property type="term" value="C:intraciliary transport particle A"/>
    <property type="evidence" value="ECO:0007669"/>
    <property type="project" value="TreeGrafter"/>
</dbReference>
<sequence>MASWKVDELPLAFGQIAGHPRLDRVAGVASTGRLAVWQGATRAAGSAAAAAAPAAAAATLPGVPRALTWITHPDGTDTPLLAPPAAAEAPVAGRSATRRPPAAALPAWAAAGTAAPHVCFHPRQPWLIASGPTGAIYTWTEPASAAASAAASATATARSSTDTLAGVDAGATTTSPARHVHGGSPHQQALSLLALDASGSHVLTADPSGYMGFWRWDRLGQLTLLHDKQLEPERGIPLRALSVPHAGRSAFMILAALDPPGALASAAAASSGPQGAGNPAAERPACLSKDWQLYRFAENGEIMPVFSYVCPDPAKVVMTASAAAAAALSGPRLLELGLDRLAVFGEDMTYWQLHPSPQGYTCKRQIRFSAISMKRATAPLTVAAINHGALLLGTADQGFYVWHLQSEDCIDLGAQLEAAHHTAAAAAAARGAGDAPGPAATTTTTIQHMLCDGPNGLLVGVTDGDHPDLIFWRQVTAASTAPPAAAAAAAPTRSWTIHARRPLALAAPVDALHWAQANQTIRLRTRRSVVTVTEAHAVAAVQGGVMALVTPTAIELRSDAMLLGTLASAGSPTVLRLSDQRLVAVEGNRVEVWKFSQSLARHAQTGSPLHLASPAPVHTFRLPHASAAVLVQLTLGDALVLAYGSTVEVRDLKGDMLGSWAVGHDDAITHLAVSHADGADAGLDGADGGRHPAHGGGAVAPWIAVVVGRQVVTFHGLSGDPKRMLAFDELGLTTVQSIAINAHGPLLAILGEPMPLSDKTKAASMAAPLAPSAAATPGGAAADASTVARAGPDLHADLKATRIVLHSLMTNQTQVARLAQPDGPSSSASTAAAASSAASPRSPSASPASAAASSLSPWAVAALRSADLIQWDSRVDELLVIGYTASAAASAAAAAAAHGPADGDAAHAAAHADALHDDAHRRFLQVCVESDLSLLVVQQFAAPHPSAAYQGSRSPFHWFLSVNGALAPGGSGGGGSMAATSAAPSRGEPALAAPTGVPGESNAGFCFTQLVSPHFDEITVDETERIAMINRFTKAIARRDVTQAMQLTQVLNAPGVWRGVAKLAIEHGQDAMGLFCLGRMGDTAALHVIAQAPRAATPVLLALYLDVSDADLDRLCRERGLEPFHARLLEARGRWEAAIAATARHDRLRAKHLFYRFARHLVQADDVAGAIAAYETADAYDRELPQMLAQRGDLDRYLGATAGGATGATASTDAAGTTPAKPAAAAAAVVRMGTWRARQLEAEGSPGEALKQYQALHDVVGTVRLLLARGEEAEARRVARAAALAAAPTAAHAGMMAAVPAAAADLGGMAADGADGGLLLGPLGGSGLPSSFGGSVVASSAASALPISGHRAALFLVARHAESRGDVSEALALYNEAGCFRASVRLAQRLGRDHDLYQTALSVPTPFHAQLGFASGGSGGSGMAASSLSSSSPAALGSNGGGGGGSSSSSSSSQPVTNMTDPDLLHHVALYFRERGQLDHAARLYFRAGQIRRAVLLQIQGGNVNLLEDMLGYLPVGQGAGGPGEGGGNGLDEGLTQAIVAFYTQQSAFPQLVSLLLRSGRIDDALRMALQHHVTLAEDWVEHVVIENTPQGRERARQLAVACLRQRLWTAASKKFTQAGDRLEALKALLKSGDIEKIIFFTQVSGAAQKELFVVAANFLQQSCNWREQPELLRVILTFYKKAKAISSLVAFYRSCAHHEIEEYQDYDKALAAFKEAQSALTAFKEAHASLASADDHAALQAELDDAIHYVEGYLQAKACAQQGQSAHLEQICHVLLDAAQRADAARAGDARGDADPSLAKPFAVRIGDIYGLLLQHHVAAGELDRARSIFAQMAQAIPPARWTWYVPQPLLRTLTAEMPGAAQALADHAGEDDGDTFTEEPFA</sequence>
<feature type="domain" description="IF140/IFT172/WDR19 TPR" evidence="8">
    <location>
        <begin position="1042"/>
        <end position="1198"/>
    </location>
</feature>
<evidence type="ECO:0000256" key="1">
    <source>
        <dbReference type="ARBA" id="ARBA00004138"/>
    </source>
</evidence>
<dbReference type="EMBL" id="ML014442">
    <property type="protein sequence ID" value="RKO98419.1"/>
    <property type="molecule type" value="Genomic_DNA"/>
</dbReference>
<evidence type="ECO:0000256" key="3">
    <source>
        <dbReference type="ARBA" id="ARBA00022737"/>
    </source>
</evidence>
<feature type="compositionally biased region" description="Low complexity" evidence="6">
    <location>
        <begin position="1424"/>
        <end position="1437"/>
    </location>
</feature>
<name>A0A4P9WY48_9FUNG</name>
<dbReference type="InterPro" id="IPR056168">
    <property type="entry name" value="TPR_IF140/IFT172/WDR19"/>
</dbReference>
<feature type="region of interest" description="Disordered" evidence="6">
    <location>
        <begin position="817"/>
        <end position="850"/>
    </location>
</feature>
<feature type="domain" description="IF140 C-terminal TPR" evidence="7">
    <location>
        <begin position="1688"/>
        <end position="1834"/>
    </location>
</feature>
<gene>
    <name evidence="9" type="ORF">CXG81DRAFT_28746</name>
</gene>
<feature type="domain" description="IF140/IFT172/WDR19 TPR" evidence="8">
    <location>
        <begin position="1535"/>
        <end position="1679"/>
    </location>
</feature>
<dbReference type="PANTHER" id="PTHR15722">
    <property type="entry name" value="IFT140/172-RELATED"/>
    <property type="match status" value="1"/>
</dbReference>
<evidence type="ECO:0000259" key="7">
    <source>
        <dbReference type="Pfam" id="PF24760"/>
    </source>
</evidence>
<keyword evidence="4" id="KW-0969">Cilium</keyword>
<dbReference type="GO" id="GO:0036064">
    <property type="term" value="C:ciliary basal body"/>
    <property type="evidence" value="ECO:0007669"/>
    <property type="project" value="TreeGrafter"/>
</dbReference>
<organism evidence="9 10">
    <name type="scientific">Caulochytrium protostelioides</name>
    <dbReference type="NCBI Taxonomy" id="1555241"/>
    <lineage>
        <taxon>Eukaryota</taxon>
        <taxon>Fungi</taxon>
        <taxon>Fungi incertae sedis</taxon>
        <taxon>Chytridiomycota</taxon>
        <taxon>Chytridiomycota incertae sedis</taxon>
        <taxon>Chytridiomycetes</taxon>
        <taxon>Caulochytriales</taxon>
        <taxon>Caulochytriaceae</taxon>
        <taxon>Caulochytrium</taxon>
    </lineage>
</organism>
<evidence type="ECO:0000313" key="9">
    <source>
        <dbReference type="EMBL" id="RKO98419.1"/>
    </source>
</evidence>